<feature type="compositionally biased region" description="Low complexity" evidence="1">
    <location>
        <begin position="16"/>
        <end position="29"/>
    </location>
</feature>
<feature type="compositionally biased region" description="Basic and acidic residues" evidence="1">
    <location>
        <begin position="1"/>
        <end position="12"/>
    </location>
</feature>
<evidence type="ECO:0000256" key="1">
    <source>
        <dbReference type="SAM" id="MobiDB-lite"/>
    </source>
</evidence>
<reference evidence="2" key="2">
    <citation type="submission" date="2023-01" db="EMBL/GenBank/DDBJ databases">
        <authorList>
            <person name="Sun Q."/>
            <person name="Evtushenko L."/>
        </authorList>
    </citation>
    <scope>NUCLEOTIDE SEQUENCE</scope>
    <source>
        <strain evidence="2">VKM B-2347</strain>
    </source>
</reference>
<organism evidence="2 3">
    <name type="scientific">Hansschlegelia plantiphila</name>
    <dbReference type="NCBI Taxonomy" id="374655"/>
    <lineage>
        <taxon>Bacteria</taxon>
        <taxon>Pseudomonadati</taxon>
        <taxon>Pseudomonadota</taxon>
        <taxon>Alphaproteobacteria</taxon>
        <taxon>Hyphomicrobiales</taxon>
        <taxon>Methylopilaceae</taxon>
        <taxon>Hansschlegelia</taxon>
    </lineage>
</organism>
<dbReference type="AlphaFoldDB" id="A0A9W6J1M9"/>
<protein>
    <submittedName>
        <fullName evidence="2">Uncharacterized protein</fullName>
    </submittedName>
</protein>
<feature type="region of interest" description="Disordered" evidence="1">
    <location>
        <begin position="1"/>
        <end position="29"/>
    </location>
</feature>
<dbReference type="Proteomes" id="UP001143372">
    <property type="component" value="Unassembled WGS sequence"/>
</dbReference>
<dbReference type="EMBL" id="BSFI01000007">
    <property type="protein sequence ID" value="GLK68088.1"/>
    <property type="molecule type" value="Genomic_DNA"/>
</dbReference>
<sequence length="72" mass="7256">MDPAVGEKKSADDVAGEANAAEAGRSAASVAGIKNFSKDNLLIGTSLHAENRSTPRSLPHLLSMGPRGAGAL</sequence>
<feature type="region of interest" description="Disordered" evidence="1">
    <location>
        <begin position="47"/>
        <end position="72"/>
    </location>
</feature>
<keyword evidence="3" id="KW-1185">Reference proteome</keyword>
<gene>
    <name evidence="2" type="ORF">GCM10008179_17260</name>
</gene>
<comment type="caution">
    <text evidence="2">The sequence shown here is derived from an EMBL/GenBank/DDBJ whole genome shotgun (WGS) entry which is preliminary data.</text>
</comment>
<name>A0A9W6J1M9_9HYPH</name>
<proteinExistence type="predicted"/>
<accession>A0A9W6J1M9</accession>
<evidence type="ECO:0000313" key="2">
    <source>
        <dbReference type="EMBL" id="GLK68088.1"/>
    </source>
</evidence>
<evidence type="ECO:0000313" key="3">
    <source>
        <dbReference type="Proteomes" id="UP001143372"/>
    </source>
</evidence>
<reference evidence="2" key="1">
    <citation type="journal article" date="2014" name="Int. J. Syst. Evol. Microbiol.">
        <title>Complete genome sequence of Corynebacterium casei LMG S-19264T (=DSM 44701T), isolated from a smear-ripened cheese.</title>
        <authorList>
            <consortium name="US DOE Joint Genome Institute (JGI-PGF)"/>
            <person name="Walter F."/>
            <person name="Albersmeier A."/>
            <person name="Kalinowski J."/>
            <person name="Ruckert C."/>
        </authorList>
    </citation>
    <scope>NUCLEOTIDE SEQUENCE</scope>
    <source>
        <strain evidence="2">VKM B-2347</strain>
    </source>
</reference>